<dbReference type="InterPro" id="IPR000868">
    <property type="entry name" value="Isochorismatase-like_dom"/>
</dbReference>
<dbReference type="InterPro" id="IPR050272">
    <property type="entry name" value="Isochorismatase-like_hydrls"/>
</dbReference>
<evidence type="ECO:0000313" key="3">
    <source>
        <dbReference type="EMBL" id="GAA4284265.1"/>
    </source>
</evidence>
<dbReference type="PANTHER" id="PTHR43540">
    <property type="entry name" value="PEROXYUREIDOACRYLATE/UREIDOACRYLATE AMIDOHYDROLASE-RELATED"/>
    <property type="match status" value="1"/>
</dbReference>
<proteinExistence type="predicted"/>
<dbReference type="RefSeq" id="WP_236866085.1">
    <property type="nucleotide sequence ID" value="NZ_BAABAZ010000006.1"/>
</dbReference>
<dbReference type="SUPFAM" id="SSF52499">
    <property type="entry name" value="Isochorismatase-like hydrolases"/>
    <property type="match status" value="1"/>
</dbReference>
<gene>
    <name evidence="3" type="ORF">GCM10022261_17960</name>
</gene>
<accession>A0ABP8EK63</accession>
<comment type="caution">
    <text evidence="3">The sequence shown here is derived from an EMBL/GenBank/DDBJ whole genome shotgun (WGS) entry which is preliminary data.</text>
</comment>
<name>A0ABP8EK63_9MICO</name>
<dbReference type="EMBL" id="BAABAZ010000006">
    <property type="protein sequence ID" value="GAA4284265.1"/>
    <property type="molecule type" value="Genomic_DNA"/>
</dbReference>
<dbReference type="Proteomes" id="UP001501586">
    <property type="component" value="Unassembled WGS sequence"/>
</dbReference>
<evidence type="ECO:0000313" key="4">
    <source>
        <dbReference type="Proteomes" id="UP001501586"/>
    </source>
</evidence>
<evidence type="ECO:0000259" key="2">
    <source>
        <dbReference type="Pfam" id="PF00857"/>
    </source>
</evidence>
<organism evidence="3 4">
    <name type="scientific">Brevibacterium daeguense</name>
    <dbReference type="NCBI Taxonomy" id="909936"/>
    <lineage>
        <taxon>Bacteria</taxon>
        <taxon>Bacillati</taxon>
        <taxon>Actinomycetota</taxon>
        <taxon>Actinomycetes</taxon>
        <taxon>Micrococcales</taxon>
        <taxon>Brevibacteriaceae</taxon>
        <taxon>Brevibacterium</taxon>
    </lineage>
</organism>
<dbReference type="Pfam" id="PF00857">
    <property type="entry name" value="Isochorismatase"/>
    <property type="match status" value="1"/>
</dbReference>
<keyword evidence="4" id="KW-1185">Reference proteome</keyword>
<protein>
    <submittedName>
        <fullName evidence="3">Isochorismatase family protein</fullName>
    </submittedName>
</protein>
<dbReference type="Gene3D" id="3.40.50.850">
    <property type="entry name" value="Isochorismatase-like"/>
    <property type="match status" value="1"/>
</dbReference>
<keyword evidence="1" id="KW-0378">Hydrolase</keyword>
<feature type="domain" description="Isochorismatase-like" evidence="2">
    <location>
        <begin position="6"/>
        <end position="168"/>
    </location>
</feature>
<reference evidence="4" key="1">
    <citation type="journal article" date="2019" name="Int. J. Syst. Evol. Microbiol.">
        <title>The Global Catalogue of Microorganisms (GCM) 10K type strain sequencing project: providing services to taxonomists for standard genome sequencing and annotation.</title>
        <authorList>
            <consortium name="The Broad Institute Genomics Platform"/>
            <consortium name="The Broad Institute Genome Sequencing Center for Infectious Disease"/>
            <person name="Wu L."/>
            <person name="Ma J."/>
        </authorList>
    </citation>
    <scope>NUCLEOTIDE SEQUENCE [LARGE SCALE GENOMIC DNA]</scope>
    <source>
        <strain evidence="4">JCM 17458</strain>
    </source>
</reference>
<sequence length="184" mass="19888">MSRPHLVVIDPQHIFASPDSAWGSPFFPEAFARIRELAPLFDGRVTVTRWLPTADRATAWGDYFREWPFADVAADNPLYDLVAGAAELSPHPPVEEPTFGKWGEALAARLGPEPHMVLTGVSTDCCVISTALAAADAGVRTLVVEDACAHSTAENGRAALHVMSLFGPQIELVTTAEVRRRLTA</sequence>
<dbReference type="InterPro" id="IPR036380">
    <property type="entry name" value="Isochorismatase-like_sf"/>
</dbReference>
<evidence type="ECO:0000256" key="1">
    <source>
        <dbReference type="ARBA" id="ARBA00022801"/>
    </source>
</evidence>